<dbReference type="PRINTS" id="PR01490">
    <property type="entry name" value="RTXTOXIND"/>
</dbReference>
<evidence type="ECO:0000259" key="5">
    <source>
        <dbReference type="Pfam" id="PF25954"/>
    </source>
</evidence>
<keyword evidence="3" id="KW-0472">Membrane</keyword>
<evidence type="ECO:0000313" key="6">
    <source>
        <dbReference type="EMBL" id="NVP57279.1"/>
    </source>
</evidence>
<dbReference type="InterPro" id="IPR050739">
    <property type="entry name" value="MFP"/>
</dbReference>
<dbReference type="Gene3D" id="1.10.287.470">
    <property type="entry name" value="Helix hairpin bin"/>
    <property type="match status" value="2"/>
</dbReference>
<comment type="caution">
    <text evidence="6">The sequence shown here is derived from an EMBL/GenBank/DDBJ whole genome shotgun (WGS) entry which is preliminary data.</text>
</comment>
<sequence>MNSIDQTARADTATPVKPVETPPKPTEWRPPGATLATIFLAAALAGGGMLAVLSAWRLPPFATAVVGTDNAYVRGRTTIVSPQVSGYVAEIPVHDYQAVAGGETLVRIDDRTYRQQVAAAQASLDLARANLENNKQTIAQRRLDIAAAEAKIASADAQLVKATADKQRADELVRQGSMSQSQVDTATAALDTMKAAVREALANRDSADQALKSAEVNDAALRSQVENAAAQLELARIDLGYTEVKAPEGGTLSDVGARTGQYVSNGTELMFLVPDAHWVIANLKEADAADVRPGQRAWFTVDALAGARFEGRVDRISPAAGSEFSVLRTDNAIGNFTKIPQRIPVKIVIDPGQPSIDRLRPGMSVEAYVDTDS</sequence>
<reference evidence="6 7" key="1">
    <citation type="submission" date="2020-06" db="EMBL/GenBank/DDBJ databases">
        <title>Rhizobium sp.nov. isolated from the tomato plant.</title>
        <authorList>
            <person name="Thin K.K."/>
            <person name="Zhang X."/>
            <person name="He S."/>
        </authorList>
    </citation>
    <scope>NUCLEOTIDE SEQUENCE [LARGE SCALE GENOMIC DNA]</scope>
    <source>
        <strain evidence="6 7">DBTS2</strain>
    </source>
</reference>
<dbReference type="Gene3D" id="2.40.50.100">
    <property type="match status" value="1"/>
</dbReference>
<feature type="transmembrane region" description="Helical" evidence="3">
    <location>
        <begin position="32"/>
        <end position="53"/>
    </location>
</feature>
<dbReference type="EMBL" id="JABXYK010000012">
    <property type="protein sequence ID" value="NVP57279.1"/>
    <property type="molecule type" value="Genomic_DNA"/>
</dbReference>
<proteinExistence type="predicted"/>
<keyword evidence="7" id="KW-1185">Reference proteome</keyword>
<evidence type="ECO:0000256" key="2">
    <source>
        <dbReference type="SAM" id="MobiDB-lite"/>
    </source>
</evidence>
<evidence type="ECO:0000256" key="3">
    <source>
        <dbReference type="SAM" id="Phobius"/>
    </source>
</evidence>
<evidence type="ECO:0000259" key="4">
    <source>
        <dbReference type="Pfam" id="PF25917"/>
    </source>
</evidence>
<dbReference type="InterPro" id="IPR058625">
    <property type="entry name" value="MdtA-like_BSH"/>
</dbReference>
<dbReference type="SUPFAM" id="SSF111369">
    <property type="entry name" value="HlyD-like secretion proteins"/>
    <property type="match status" value="3"/>
</dbReference>
<dbReference type="RefSeq" id="WP_176951246.1">
    <property type="nucleotide sequence ID" value="NZ_JABXYK010000012.1"/>
</dbReference>
<dbReference type="InterPro" id="IPR058792">
    <property type="entry name" value="Beta-barrel_RND_2"/>
</dbReference>
<dbReference type="PANTHER" id="PTHR30386:SF24">
    <property type="entry name" value="MULTIDRUG RESISTANCE EFFLUX PUMP"/>
    <property type="match status" value="1"/>
</dbReference>
<dbReference type="Pfam" id="PF25917">
    <property type="entry name" value="BSH_RND"/>
    <property type="match status" value="1"/>
</dbReference>
<feature type="domain" description="Multidrug resistance protein MdtA-like barrel-sandwich hybrid" evidence="4">
    <location>
        <begin position="78"/>
        <end position="271"/>
    </location>
</feature>
<dbReference type="Gene3D" id="2.40.30.170">
    <property type="match status" value="1"/>
</dbReference>
<keyword evidence="3" id="KW-1133">Transmembrane helix</keyword>
<protein>
    <submittedName>
        <fullName evidence="6">HlyD family secretion protein</fullName>
    </submittedName>
</protein>
<organism evidence="6 7">
    <name type="scientific">Mycoplana rhizolycopersici</name>
    <dbReference type="NCBI Taxonomy" id="2746702"/>
    <lineage>
        <taxon>Bacteria</taxon>
        <taxon>Pseudomonadati</taxon>
        <taxon>Pseudomonadota</taxon>
        <taxon>Alphaproteobacteria</taxon>
        <taxon>Hyphomicrobiales</taxon>
        <taxon>Rhizobiaceae</taxon>
        <taxon>Mycoplana</taxon>
    </lineage>
</organism>
<evidence type="ECO:0000313" key="7">
    <source>
        <dbReference type="Proteomes" id="UP000659172"/>
    </source>
</evidence>
<keyword evidence="3" id="KW-0812">Transmembrane</keyword>
<dbReference type="Pfam" id="PF25954">
    <property type="entry name" value="Beta-barrel_RND_2"/>
    <property type="match status" value="1"/>
</dbReference>
<dbReference type="PANTHER" id="PTHR30386">
    <property type="entry name" value="MEMBRANE FUSION SUBUNIT OF EMRAB-TOLC MULTIDRUG EFFLUX PUMP"/>
    <property type="match status" value="1"/>
</dbReference>
<keyword evidence="1" id="KW-0175">Coiled coil</keyword>
<name>A0ABX2QHM4_9HYPH</name>
<dbReference type="Proteomes" id="UP000659172">
    <property type="component" value="Unassembled WGS sequence"/>
</dbReference>
<gene>
    <name evidence="6" type="ORF">HV823_18630</name>
</gene>
<feature type="coiled-coil region" evidence="1">
    <location>
        <begin position="117"/>
        <end position="165"/>
    </location>
</feature>
<feature type="domain" description="CusB-like beta-barrel" evidence="5">
    <location>
        <begin position="278"/>
        <end position="320"/>
    </location>
</feature>
<evidence type="ECO:0000256" key="1">
    <source>
        <dbReference type="SAM" id="Coils"/>
    </source>
</evidence>
<feature type="region of interest" description="Disordered" evidence="2">
    <location>
        <begin position="1"/>
        <end position="30"/>
    </location>
</feature>
<accession>A0ABX2QHM4</accession>